<evidence type="ECO:0000256" key="1">
    <source>
        <dbReference type="SAM" id="MobiDB-lite"/>
    </source>
</evidence>
<evidence type="ECO:0000313" key="2">
    <source>
        <dbReference type="EMBL" id="KIY46049.1"/>
    </source>
</evidence>
<reference evidence="2 3" key="1">
    <citation type="journal article" date="2015" name="Fungal Genet. Biol.">
        <title>Evolution of novel wood decay mechanisms in Agaricales revealed by the genome sequences of Fistulina hepatica and Cylindrobasidium torrendii.</title>
        <authorList>
            <person name="Floudas D."/>
            <person name="Held B.W."/>
            <person name="Riley R."/>
            <person name="Nagy L.G."/>
            <person name="Koehler G."/>
            <person name="Ransdell A.S."/>
            <person name="Younus H."/>
            <person name="Chow J."/>
            <person name="Chiniquy J."/>
            <person name="Lipzen A."/>
            <person name="Tritt A."/>
            <person name="Sun H."/>
            <person name="Haridas S."/>
            <person name="LaButti K."/>
            <person name="Ohm R.A."/>
            <person name="Kues U."/>
            <person name="Blanchette R.A."/>
            <person name="Grigoriev I.V."/>
            <person name="Minto R.E."/>
            <person name="Hibbett D.S."/>
        </authorList>
    </citation>
    <scope>NUCLEOTIDE SEQUENCE [LARGE SCALE GENOMIC DNA]</scope>
    <source>
        <strain evidence="2 3">ATCC 64428</strain>
    </source>
</reference>
<proteinExistence type="predicted"/>
<name>A0A0D7A6P6_9AGAR</name>
<feature type="region of interest" description="Disordered" evidence="1">
    <location>
        <begin position="192"/>
        <end position="217"/>
    </location>
</feature>
<evidence type="ECO:0000313" key="3">
    <source>
        <dbReference type="Proteomes" id="UP000054144"/>
    </source>
</evidence>
<sequence>MDQAEEFCAVVEENGKTRTDDAQAFWMKDMNYRQVFPKALYDGIVVLPAIIDKKLDSPSNAVVYKDEPLPLPNLPLLPDCFFKTLTPIFTIRHPASMIPSLYKTGSREDSFGGDAKGMKWDVYARCKSPYKAYLGHPPALIDSSDLIANTHGTLDVHGGATGLSMSVINDTTRGMPHKLMRAPPEGHPAGGVMFGPNLESKGPNKDSLGGTDTTESTAAMDKRMLTVATGWAFRGL</sequence>
<dbReference type="Proteomes" id="UP000054144">
    <property type="component" value="Unassembled WGS sequence"/>
</dbReference>
<evidence type="ECO:0008006" key="4">
    <source>
        <dbReference type="Google" id="ProtNLM"/>
    </source>
</evidence>
<gene>
    <name evidence="2" type="ORF">FISHEDRAFT_75895</name>
</gene>
<dbReference type="AlphaFoldDB" id="A0A0D7A6P6"/>
<dbReference type="EMBL" id="KN882043">
    <property type="protein sequence ID" value="KIY46049.1"/>
    <property type="molecule type" value="Genomic_DNA"/>
</dbReference>
<organism evidence="2 3">
    <name type="scientific">Fistulina hepatica ATCC 64428</name>
    <dbReference type="NCBI Taxonomy" id="1128425"/>
    <lineage>
        <taxon>Eukaryota</taxon>
        <taxon>Fungi</taxon>
        <taxon>Dikarya</taxon>
        <taxon>Basidiomycota</taxon>
        <taxon>Agaricomycotina</taxon>
        <taxon>Agaricomycetes</taxon>
        <taxon>Agaricomycetidae</taxon>
        <taxon>Agaricales</taxon>
        <taxon>Fistulinaceae</taxon>
        <taxon>Fistulina</taxon>
    </lineage>
</organism>
<keyword evidence="3" id="KW-1185">Reference proteome</keyword>
<accession>A0A0D7A6P6</accession>
<dbReference type="OrthoDB" id="3650366at2759"/>
<protein>
    <recommendedName>
        <fullName evidence="4">Sulfotransferase domain-containing protein</fullName>
    </recommendedName>
</protein>